<keyword evidence="2" id="KW-1185">Reference proteome</keyword>
<name>A0A067M2B7_BOTB1</name>
<accession>A0A067M2B7</accession>
<reference evidence="2" key="1">
    <citation type="journal article" date="2014" name="Proc. Natl. Acad. Sci. U.S.A.">
        <title>Extensive sampling of basidiomycete genomes demonstrates inadequacy of the white-rot/brown-rot paradigm for wood decay fungi.</title>
        <authorList>
            <person name="Riley R."/>
            <person name="Salamov A.A."/>
            <person name="Brown D.W."/>
            <person name="Nagy L.G."/>
            <person name="Floudas D."/>
            <person name="Held B.W."/>
            <person name="Levasseur A."/>
            <person name="Lombard V."/>
            <person name="Morin E."/>
            <person name="Otillar R."/>
            <person name="Lindquist E.A."/>
            <person name="Sun H."/>
            <person name="LaButti K.M."/>
            <person name="Schmutz J."/>
            <person name="Jabbour D."/>
            <person name="Luo H."/>
            <person name="Baker S.E."/>
            <person name="Pisabarro A.G."/>
            <person name="Walton J.D."/>
            <person name="Blanchette R.A."/>
            <person name="Henrissat B."/>
            <person name="Martin F."/>
            <person name="Cullen D."/>
            <person name="Hibbett D.S."/>
            <person name="Grigoriev I.V."/>
        </authorList>
    </citation>
    <scope>NUCLEOTIDE SEQUENCE [LARGE SCALE GENOMIC DNA]</scope>
    <source>
        <strain evidence="2">FD-172 SS1</strain>
    </source>
</reference>
<organism evidence="1 2">
    <name type="scientific">Botryobasidium botryosum (strain FD-172 SS1)</name>
    <dbReference type="NCBI Taxonomy" id="930990"/>
    <lineage>
        <taxon>Eukaryota</taxon>
        <taxon>Fungi</taxon>
        <taxon>Dikarya</taxon>
        <taxon>Basidiomycota</taxon>
        <taxon>Agaricomycotina</taxon>
        <taxon>Agaricomycetes</taxon>
        <taxon>Cantharellales</taxon>
        <taxon>Botryobasidiaceae</taxon>
        <taxon>Botryobasidium</taxon>
    </lineage>
</organism>
<dbReference type="AlphaFoldDB" id="A0A067M2B7"/>
<dbReference type="HOGENOM" id="CLU_1594248_0_0_1"/>
<gene>
    <name evidence="1" type="ORF">BOTBODRAFT_181982</name>
</gene>
<dbReference type="Proteomes" id="UP000027195">
    <property type="component" value="Unassembled WGS sequence"/>
</dbReference>
<evidence type="ECO:0000313" key="1">
    <source>
        <dbReference type="EMBL" id="KDQ06027.1"/>
    </source>
</evidence>
<sequence length="167" mass="18099">MYSTIISSSVVDDVFTVARPTQKPRAGVVPCTPPAPLRLLATLPRVPGSNARSTTRSPARSRLALLSPHSRGRPSMLPRLLLAPPPPLPPLLLLVRAFPRPLAKRARATLPRRPRLWRLARPAPLSSPVLASSISSRARGRRSSTTLAFAGSSSFEELWGCFGWGLM</sequence>
<dbReference type="InParanoid" id="A0A067M2B7"/>
<evidence type="ECO:0000313" key="2">
    <source>
        <dbReference type="Proteomes" id="UP000027195"/>
    </source>
</evidence>
<protein>
    <submittedName>
        <fullName evidence="1">Uncharacterized protein</fullName>
    </submittedName>
</protein>
<proteinExistence type="predicted"/>
<dbReference type="EMBL" id="KL198161">
    <property type="protein sequence ID" value="KDQ06027.1"/>
    <property type="molecule type" value="Genomic_DNA"/>
</dbReference>